<evidence type="ECO:0000313" key="2">
    <source>
        <dbReference type="EMBL" id="RUT79790.1"/>
    </source>
</evidence>
<accession>A0A434AYX0</accession>
<evidence type="ECO:0000259" key="1">
    <source>
        <dbReference type="SMART" id="SM00047"/>
    </source>
</evidence>
<comment type="caution">
    <text evidence="2">The sequence shown here is derived from an EMBL/GenBank/DDBJ whole genome shotgun (WGS) entry which is preliminary data.</text>
</comment>
<dbReference type="RefSeq" id="WP_127341929.1">
    <property type="nucleotide sequence ID" value="NZ_RJJX01000001.1"/>
</dbReference>
<dbReference type="PANTHER" id="PTHR40572">
    <property type="entry name" value="PROTEIN BAX"/>
    <property type="match status" value="1"/>
</dbReference>
<dbReference type="AlphaFoldDB" id="A0A434AYX0"/>
<dbReference type="EMBL" id="RJJX01000001">
    <property type="protein sequence ID" value="RUT79790.1"/>
    <property type="molecule type" value="Genomic_DNA"/>
</dbReference>
<dbReference type="GO" id="GO:0004040">
    <property type="term" value="F:amidase activity"/>
    <property type="evidence" value="ECO:0007669"/>
    <property type="project" value="InterPro"/>
</dbReference>
<dbReference type="OrthoDB" id="9810444at2"/>
<dbReference type="InterPro" id="IPR053195">
    <property type="entry name" value="Bax-like"/>
</dbReference>
<reference evidence="2 3" key="1">
    <citation type="submission" date="2018-11" db="EMBL/GenBank/DDBJ databases">
        <title>Parancylomarina longa gen. nov., sp. nov., isolated from sediments of southern Okinawa.</title>
        <authorList>
            <person name="Fu T."/>
        </authorList>
    </citation>
    <scope>NUCLEOTIDE SEQUENCE [LARGE SCALE GENOMIC DNA]</scope>
    <source>
        <strain evidence="2 3">T3-2 S1-C</strain>
    </source>
</reference>
<evidence type="ECO:0000313" key="3">
    <source>
        <dbReference type="Proteomes" id="UP000282985"/>
    </source>
</evidence>
<keyword evidence="3" id="KW-1185">Reference proteome</keyword>
<dbReference type="Gene3D" id="1.10.530.10">
    <property type="match status" value="1"/>
</dbReference>
<sequence>MRRNLTPLIFILIFIIGCNNTTYKEDLIIPQYAEINTPQDVHSFDGKTIIPYIYTKVISLHELPVKEKKEKFINMLLPSILYAQHTLNQKIKRIEHIEKYLINKPKIYIKDSVFLNNLYVAYKCSDSEELKRRLKPHPASIVLGQAALESGWGSSRFFEKANNIFGIWSYYSGEDRIQALIGRDSTKIYVRKYANIEESVNDYFMTIATVNAYEKFRKERLESKNPFLLVPLLSSYSELRSVYTRKLTYLIKSNDLTKFDNYTLDEKYIKIKTVSLTENK</sequence>
<protein>
    <recommendedName>
        <fullName evidence="1">Mannosyl-glycoprotein endo-beta-N-acetylglucosamidase-like domain-containing protein</fullName>
    </recommendedName>
</protein>
<proteinExistence type="predicted"/>
<organism evidence="2 3">
    <name type="scientific">Ancylomarina longa</name>
    <dbReference type="NCBI Taxonomy" id="2487017"/>
    <lineage>
        <taxon>Bacteria</taxon>
        <taxon>Pseudomonadati</taxon>
        <taxon>Bacteroidota</taxon>
        <taxon>Bacteroidia</taxon>
        <taxon>Marinilabiliales</taxon>
        <taxon>Marinifilaceae</taxon>
        <taxon>Ancylomarina</taxon>
    </lineage>
</organism>
<dbReference type="InterPro" id="IPR002901">
    <property type="entry name" value="MGlyc_endo_b_GlcNAc-like_dom"/>
</dbReference>
<dbReference type="PROSITE" id="PS51257">
    <property type="entry name" value="PROKAR_LIPOPROTEIN"/>
    <property type="match status" value="1"/>
</dbReference>
<feature type="domain" description="Mannosyl-glycoprotein endo-beta-N-acetylglucosamidase-like" evidence="1">
    <location>
        <begin position="117"/>
        <end position="260"/>
    </location>
</feature>
<dbReference type="Proteomes" id="UP000282985">
    <property type="component" value="Unassembled WGS sequence"/>
</dbReference>
<name>A0A434AYX0_9BACT</name>
<dbReference type="Pfam" id="PF01832">
    <property type="entry name" value="Glucosaminidase"/>
    <property type="match status" value="1"/>
</dbReference>
<gene>
    <name evidence="2" type="ORF">DLK05_00075</name>
</gene>
<dbReference type="SMART" id="SM00047">
    <property type="entry name" value="LYZ2"/>
    <property type="match status" value="1"/>
</dbReference>
<dbReference type="PANTHER" id="PTHR40572:SF1">
    <property type="entry name" value="PROTEIN BAX"/>
    <property type="match status" value="1"/>
</dbReference>